<protein>
    <recommendedName>
        <fullName evidence="2">Integrase zinc-binding domain-containing protein</fullName>
    </recommendedName>
</protein>
<reference evidence="3 4" key="1">
    <citation type="journal article" date="2018" name="G3 (Bethesda)">
        <title>Phylogenetic and Phylogenomic Definition of Rhizopus Species.</title>
        <authorList>
            <person name="Gryganskyi A.P."/>
            <person name="Golan J."/>
            <person name="Dolatabadi S."/>
            <person name="Mondo S."/>
            <person name="Robb S."/>
            <person name="Idnurm A."/>
            <person name="Muszewska A."/>
            <person name="Steczkiewicz K."/>
            <person name="Masonjones S."/>
            <person name="Liao H.L."/>
            <person name="Gajdeczka M.T."/>
            <person name="Anike F."/>
            <person name="Vuek A."/>
            <person name="Anishchenko I.M."/>
            <person name="Voigt K."/>
            <person name="de Hoog G.S."/>
            <person name="Smith M.E."/>
            <person name="Heitman J."/>
            <person name="Vilgalys R."/>
            <person name="Stajich J.E."/>
        </authorList>
    </citation>
    <scope>NUCLEOTIDE SEQUENCE [LARGE SCALE GENOMIC DNA]</scope>
    <source>
        <strain evidence="3 4">LSU 92-RS-03</strain>
    </source>
</reference>
<dbReference type="AlphaFoldDB" id="A0A367JYP7"/>
<comment type="caution">
    <text evidence="3">The sequence shown here is derived from an EMBL/GenBank/DDBJ whole genome shotgun (WGS) entry which is preliminary data.</text>
</comment>
<accession>A0A367JYP7</accession>
<evidence type="ECO:0000259" key="2">
    <source>
        <dbReference type="Pfam" id="PF17921"/>
    </source>
</evidence>
<dbReference type="InterPro" id="IPR041588">
    <property type="entry name" value="Integrase_H2C2"/>
</dbReference>
<dbReference type="Proteomes" id="UP000253551">
    <property type="component" value="Unassembled WGS sequence"/>
</dbReference>
<feature type="compositionally biased region" description="Polar residues" evidence="1">
    <location>
        <begin position="174"/>
        <end position="186"/>
    </location>
</feature>
<dbReference type="Gene3D" id="1.10.340.70">
    <property type="match status" value="1"/>
</dbReference>
<feature type="compositionally biased region" description="Polar residues" evidence="1">
    <location>
        <begin position="401"/>
        <end position="414"/>
    </location>
</feature>
<name>A0A367JYP7_RHIST</name>
<proteinExistence type="predicted"/>
<keyword evidence="4" id="KW-1185">Reference proteome</keyword>
<evidence type="ECO:0000313" key="4">
    <source>
        <dbReference type="Proteomes" id="UP000253551"/>
    </source>
</evidence>
<feature type="region of interest" description="Disordered" evidence="1">
    <location>
        <begin position="391"/>
        <end position="414"/>
    </location>
</feature>
<sequence length="430" mass="47799">MNSTLSSYYTHPYGGYRFDNCARFYSQSTPPDEIFDDDDQIPTVQEFNAIINDYLNNLSPKKRDKALVDQYRYSQIQQVLRDPRNTAISTAQFRFWVKKMFQLQAGASETVCHDNKPVATKEQIYDILVRAHREAHHGGRDKTSALVRRRYSWIPKELVARFVRHCPFCITRRSSGHSPLTKSSSPPRFARHGYSLDSGMPSICTPSLKEESDLSSGPPSSVSGYEPSANYGCMSNNSSPRKPYFNSIYDREEHDLLDCSYDTSLQSHSFSSTIGEYRNDCQQPQHPSSIHPLMHPSHSHAALFYAQNQANHNSYSDYPFYNTGYYPSALSLSPCHENTSSPSSNAAAIAVAAASSTAAAAAAAAAVFMRPSTASPVDLLSHHQDHYNLISSSSDTTTSSLQSPNCSTPPSSHFLSYSATMPETSFQADI</sequence>
<dbReference type="OrthoDB" id="2499658at2759"/>
<evidence type="ECO:0000313" key="3">
    <source>
        <dbReference type="EMBL" id="RCH95015.1"/>
    </source>
</evidence>
<gene>
    <name evidence="3" type="ORF">CU098_008891</name>
</gene>
<evidence type="ECO:0000256" key="1">
    <source>
        <dbReference type="SAM" id="MobiDB-lite"/>
    </source>
</evidence>
<feature type="compositionally biased region" description="Low complexity" evidence="1">
    <location>
        <begin position="391"/>
        <end position="400"/>
    </location>
</feature>
<feature type="domain" description="Integrase zinc-binding" evidence="2">
    <location>
        <begin position="121"/>
        <end position="174"/>
    </location>
</feature>
<dbReference type="Pfam" id="PF17921">
    <property type="entry name" value="Integrase_H2C2"/>
    <property type="match status" value="1"/>
</dbReference>
<organism evidence="3 4">
    <name type="scientific">Rhizopus stolonifer</name>
    <name type="common">Rhizopus nigricans</name>
    <dbReference type="NCBI Taxonomy" id="4846"/>
    <lineage>
        <taxon>Eukaryota</taxon>
        <taxon>Fungi</taxon>
        <taxon>Fungi incertae sedis</taxon>
        <taxon>Mucoromycota</taxon>
        <taxon>Mucoromycotina</taxon>
        <taxon>Mucoromycetes</taxon>
        <taxon>Mucorales</taxon>
        <taxon>Mucorineae</taxon>
        <taxon>Rhizopodaceae</taxon>
        <taxon>Rhizopus</taxon>
    </lineage>
</organism>
<dbReference type="STRING" id="4846.A0A367JYP7"/>
<feature type="region of interest" description="Disordered" evidence="1">
    <location>
        <begin position="174"/>
        <end position="228"/>
    </location>
</feature>
<dbReference type="EMBL" id="PJQM01002482">
    <property type="protein sequence ID" value="RCH95015.1"/>
    <property type="molecule type" value="Genomic_DNA"/>
</dbReference>
<feature type="compositionally biased region" description="Low complexity" evidence="1">
    <location>
        <begin position="214"/>
        <end position="228"/>
    </location>
</feature>